<feature type="transmembrane region" description="Helical" evidence="1">
    <location>
        <begin position="225"/>
        <end position="244"/>
    </location>
</feature>
<keyword evidence="1" id="KW-1133">Transmembrane helix</keyword>
<reference evidence="2 3" key="1">
    <citation type="submission" date="2023-01" db="EMBL/GenBank/DDBJ databases">
        <authorList>
            <person name="Kreplak J."/>
        </authorList>
    </citation>
    <scope>NUCLEOTIDE SEQUENCE [LARGE SCALE GENOMIC DNA]</scope>
</reference>
<protein>
    <recommendedName>
        <fullName evidence="4">Aminotransferase-like plant mobile domain-containing protein</fullName>
    </recommendedName>
</protein>
<accession>A0AAV1BB09</accession>
<proteinExistence type="predicted"/>
<evidence type="ECO:0000313" key="2">
    <source>
        <dbReference type="EMBL" id="CAI8619387.1"/>
    </source>
</evidence>
<keyword evidence="1" id="KW-0472">Membrane</keyword>
<name>A0AAV1BB09_VICFA</name>
<evidence type="ECO:0000256" key="1">
    <source>
        <dbReference type="SAM" id="Phobius"/>
    </source>
</evidence>
<evidence type="ECO:0000313" key="3">
    <source>
        <dbReference type="Proteomes" id="UP001157006"/>
    </source>
</evidence>
<organism evidence="2 3">
    <name type="scientific">Vicia faba</name>
    <name type="common">Broad bean</name>
    <name type="synonym">Faba vulgaris</name>
    <dbReference type="NCBI Taxonomy" id="3906"/>
    <lineage>
        <taxon>Eukaryota</taxon>
        <taxon>Viridiplantae</taxon>
        <taxon>Streptophyta</taxon>
        <taxon>Embryophyta</taxon>
        <taxon>Tracheophyta</taxon>
        <taxon>Spermatophyta</taxon>
        <taxon>Magnoliopsida</taxon>
        <taxon>eudicotyledons</taxon>
        <taxon>Gunneridae</taxon>
        <taxon>Pentapetalae</taxon>
        <taxon>rosids</taxon>
        <taxon>fabids</taxon>
        <taxon>Fabales</taxon>
        <taxon>Fabaceae</taxon>
        <taxon>Papilionoideae</taxon>
        <taxon>50 kb inversion clade</taxon>
        <taxon>NPAAA clade</taxon>
        <taxon>Hologalegina</taxon>
        <taxon>IRL clade</taxon>
        <taxon>Fabeae</taxon>
        <taxon>Vicia</taxon>
    </lineage>
</organism>
<keyword evidence="3" id="KW-1185">Reference proteome</keyword>
<evidence type="ECO:0008006" key="4">
    <source>
        <dbReference type="Google" id="ProtNLM"/>
    </source>
</evidence>
<sequence length="254" mass="29201">MASFTHSLDQTQREDFVPLVTKLDKPLVVNQPFWLLQLWLNATFVHDLKLDKPEETDSTLNDRPIEGIHLGHTKPNDSDLFMEDTLTKYIMMITRQRAFTPEITPFAYKRHGPEWFTREFPPSNPDLLVKSREIWESFLTPKLIVTRLGPKEGVKLLCHLPNLVARQFGLCQPVPRCFYTQKRDLCLWLILTLILEAVEHKKLPGESSRGAGTFSTADEGPSHQIYFVLYLMCSLACIFLTLLLHCPSASRSSF</sequence>
<dbReference type="EMBL" id="OX451741">
    <property type="protein sequence ID" value="CAI8619387.1"/>
    <property type="molecule type" value="Genomic_DNA"/>
</dbReference>
<keyword evidence="1" id="KW-0812">Transmembrane</keyword>
<gene>
    <name evidence="2" type="ORF">VFH_VI168560</name>
</gene>
<dbReference type="AlphaFoldDB" id="A0AAV1BB09"/>
<dbReference type="Proteomes" id="UP001157006">
    <property type="component" value="Chromosome 6"/>
</dbReference>